<evidence type="ECO:0000313" key="2">
    <source>
        <dbReference type="Proteomes" id="UP000284853"/>
    </source>
</evidence>
<dbReference type="InterPro" id="IPR053855">
    <property type="entry name" value="DUF6931"/>
</dbReference>
<evidence type="ECO:0000313" key="1">
    <source>
        <dbReference type="EMBL" id="RKF66262.1"/>
    </source>
</evidence>
<proteinExistence type="predicted"/>
<keyword evidence="2" id="KW-1185">Reference proteome</keyword>
<organism evidence="1 2">
    <name type="scientific">Rahnella variigena</name>
    <dbReference type="NCBI Taxonomy" id="574964"/>
    <lineage>
        <taxon>Bacteria</taxon>
        <taxon>Pseudomonadati</taxon>
        <taxon>Pseudomonadota</taxon>
        <taxon>Gammaproteobacteria</taxon>
        <taxon>Enterobacterales</taxon>
        <taxon>Yersiniaceae</taxon>
        <taxon>Rahnella</taxon>
    </lineage>
</organism>
<sequence length="171" mass="18698">MKEKLLSPEALATHNPLQSTAENAVRLMQAGQWEDALACLAAEEPQEKLMAWTLQQVLKRAGSQDTAVKHCTSDISQWLSAPDDALRFSIFQQAELLGFDTPPGALGLSLFWMQGSMTAAEFEAVYPEPHLSRLMLLCALKLLSVAIATDTPPHTGAQILLAEWLALRSVN</sequence>
<accession>A0ABX9PS48</accession>
<dbReference type="RefSeq" id="WP_120162305.1">
    <property type="nucleotide sequence ID" value="NZ_NSDJ01000002.1"/>
</dbReference>
<protein>
    <submittedName>
        <fullName evidence="1">Uncharacterized protein</fullName>
    </submittedName>
</protein>
<dbReference type="GeneID" id="302711665"/>
<reference evidence="1 2" key="1">
    <citation type="submission" date="2017-08" db="EMBL/GenBank/DDBJ databases">
        <title>Comparative genomics of bacteria isolated from necrotic lesions of AOD affected trees.</title>
        <authorList>
            <person name="Doonan J."/>
            <person name="Denman S."/>
            <person name="Mcdonald J.E."/>
        </authorList>
    </citation>
    <scope>NUCLEOTIDE SEQUENCE [LARGE SCALE GENOMIC DNA]</scope>
    <source>
        <strain evidence="1 2">CIP 105588</strain>
    </source>
</reference>
<gene>
    <name evidence="1" type="ORF">CKQ54_22955</name>
</gene>
<dbReference type="Pfam" id="PF22011">
    <property type="entry name" value="DUF6931"/>
    <property type="match status" value="1"/>
</dbReference>
<comment type="caution">
    <text evidence="1">The sequence shown here is derived from an EMBL/GenBank/DDBJ whole genome shotgun (WGS) entry which is preliminary data.</text>
</comment>
<dbReference type="Proteomes" id="UP000284853">
    <property type="component" value="Unassembled WGS sequence"/>
</dbReference>
<dbReference type="EMBL" id="NSDJ01000002">
    <property type="protein sequence ID" value="RKF66262.1"/>
    <property type="molecule type" value="Genomic_DNA"/>
</dbReference>
<name>A0ABX9PS48_9GAMM</name>